<comment type="caution">
    <text evidence="3">The sequence shown here is derived from an EMBL/GenBank/DDBJ whole genome shotgun (WGS) entry which is preliminary data.</text>
</comment>
<evidence type="ECO:0000259" key="2">
    <source>
        <dbReference type="Pfam" id="PF18942"/>
    </source>
</evidence>
<dbReference type="Pfam" id="PF13004">
    <property type="entry name" value="BACON"/>
    <property type="match status" value="1"/>
</dbReference>
<dbReference type="RefSeq" id="WP_349093989.1">
    <property type="nucleotide sequence ID" value="NZ_JBBMFL010000005.1"/>
</dbReference>
<dbReference type="CDD" id="cd14948">
    <property type="entry name" value="BACON"/>
    <property type="match status" value="1"/>
</dbReference>
<gene>
    <name evidence="3" type="ORF">WMO46_05760</name>
</gene>
<evidence type="ECO:0000313" key="3">
    <source>
        <dbReference type="EMBL" id="MEQ2544450.1"/>
    </source>
</evidence>
<dbReference type="InterPro" id="IPR043744">
    <property type="entry name" value="DUF5689"/>
</dbReference>
<organism evidence="3 4">
    <name type="scientific">Alistipes intestinihominis</name>
    <dbReference type="NCBI Taxonomy" id="3133172"/>
    <lineage>
        <taxon>Bacteria</taxon>
        <taxon>Pseudomonadati</taxon>
        <taxon>Bacteroidota</taxon>
        <taxon>Bacteroidia</taxon>
        <taxon>Bacteroidales</taxon>
        <taxon>Rikenellaceae</taxon>
        <taxon>Alistipes</taxon>
    </lineage>
</organism>
<feature type="domain" description="BACON" evidence="1">
    <location>
        <begin position="55"/>
        <end position="112"/>
    </location>
</feature>
<feature type="domain" description="DUF5689" evidence="2">
    <location>
        <begin position="217"/>
        <end position="420"/>
    </location>
</feature>
<dbReference type="InterPro" id="IPR013783">
    <property type="entry name" value="Ig-like_fold"/>
</dbReference>
<protein>
    <submittedName>
        <fullName evidence="3">DUF5689 domain-containing protein</fullName>
    </submittedName>
</protein>
<dbReference type="Gene3D" id="2.60.40.10">
    <property type="entry name" value="Immunoglobulins"/>
    <property type="match status" value="2"/>
</dbReference>
<name>A0ABV1GVV2_9BACT</name>
<evidence type="ECO:0000313" key="4">
    <source>
        <dbReference type="Proteomes" id="UP001460202"/>
    </source>
</evidence>
<dbReference type="InterPro" id="IPR024361">
    <property type="entry name" value="BACON"/>
</dbReference>
<keyword evidence="4" id="KW-1185">Reference proteome</keyword>
<evidence type="ECO:0000259" key="1">
    <source>
        <dbReference type="Pfam" id="PF13004"/>
    </source>
</evidence>
<reference evidence="3 4" key="1">
    <citation type="submission" date="2024-03" db="EMBL/GenBank/DDBJ databases">
        <title>Human intestinal bacterial collection.</title>
        <authorList>
            <person name="Pauvert C."/>
            <person name="Hitch T.C.A."/>
            <person name="Clavel T."/>
        </authorList>
    </citation>
    <scope>NUCLEOTIDE SEQUENCE [LARGE SCALE GENOMIC DNA]</scope>
    <source>
        <strain evidence="3 4">CLA-KB-H122</strain>
    </source>
</reference>
<accession>A0ABV1GVV2</accession>
<sequence length="627" mass="69569">MKPIKLLKMLITAAVLLSSCKKDETLSLYLEVASLDCVLAPTNTSYFMAVNAVGKWTVESDAEWCTLYPQIGEDEGRFYINAEDRNKGYARNCQVKITLQDGSKRTINVKQNGLPAYLKLDEERLTFSSETTSGVVLVSANVNWIAEVFPQAEGEDVSWLTLGETTEKTQAFRLGDNTGVERRAGIIRFFHEDDPNIYTELTIIQFPVLDKNKAILKTIREVFVENSGIIEDNIKIEGFVTSDKTSGNTEAYQMYLQDNSGRGILFEFSDAEKNVYALNDKVGVWLAACEMKTVDGVTKITNLTEANLIGETSLTGTEATPVTVTDLSTIDPAELENTLVKLTNVCFTYPFGTLYNSNKETGNDCVTLLRDSYGNNINLRTHTTFTEKHARLVPAGNCNVTGILMKHGDGLVLRIRRAVDLSDSTIPSVYRTIVEWYNVGKWINTTLGSSWIPKTGAGDMTFGAFGALKQGWNYDRIDPFQKNSATNGHHGPQLDHWWDTGSGTGQSWEFSTSTADATGDIYLSLYTGSSNDGPKNFTVEWTDSSETGAKWTQVGTYECWSWGDANSDHSNILMNVDMKLPGVQGKTLLRIRLRCSSAERAQENKSNPLISINGSNKLCYISIEERK</sequence>
<dbReference type="PROSITE" id="PS51257">
    <property type="entry name" value="PROKAR_LIPOPROTEIN"/>
    <property type="match status" value="1"/>
</dbReference>
<dbReference type="EMBL" id="JBBMFL010000005">
    <property type="protein sequence ID" value="MEQ2544450.1"/>
    <property type="molecule type" value="Genomic_DNA"/>
</dbReference>
<proteinExistence type="predicted"/>
<dbReference type="Proteomes" id="UP001460202">
    <property type="component" value="Unassembled WGS sequence"/>
</dbReference>
<dbReference type="Pfam" id="PF18942">
    <property type="entry name" value="DUF5689"/>
    <property type="match status" value="1"/>
</dbReference>